<comment type="caution">
    <text evidence="7">The sequence shown here is derived from an EMBL/GenBank/DDBJ whole genome shotgun (WGS) entry which is preliminary data.</text>
</comment>
<dbReference type="InterPro" id="IPR008928">
    <property type="entry name" value="6-hairpin_glycosidase_sf"/>
</dbReference>
<dbReference type="GO" id="GO:0005975">
    <property type="term" value="P:carbohydrate metabolic process"/>
    <property type="evidence" value="ECO:0007669"/>
    <property type="project" value="InterPro"/>
</dbReference>
<protein>
    <submittedName>
        <fullName evidence="7">GH92 family glycosyl hydrolase</fullName>
        <ecNumber evidence="7">3.2.1.-</ecNumber>
    </submittedName>
</protein>
<dbReference type="InterPro" id="IPR014718">
    <property type="entry name" value="GH-type_carb-bd"/>
</dbReference>
<dbReference type="NCBIfam" id="TIGR01180">
    <property type="entry name" value="aman2_put"/>
    <property type="match status" value="1"/>
</dbReference>
<dbReference type="Gene3D" id="2.70.98.10">
    <property type="match status" value="1"/>
</dbReference>
<dbReference type="EMBL" id="JADIMQ010000067">
    <property type="protein sequence ID" value="MBO8448546.1"/>
    <property type="molecule type" value="Genomic_DNA"/>
</dbReference>
<keyword evidence="4" id="KW-0732">Signal</keyword>
<keyword evidence="3" id="KW-0106">Calcium</keyword>
<evidence type="ECO:0000256" key="3">
    <source>
        <dbReference type="ARBA" id="ARBA00022837"/>
    </source>
</evidence>
<dbReference type="AlphaFoldDB" id="A0A9D9HEL6"/>
<dbReference type="GO" id="GO:0006516">
    <property type="term" value="P:glycoprotein catabolic process"/>
    <property type="evidence" value="ECO:0007669"/>
    <property type="project" value="TreeGrafter"/>
</dbReference>
<dbReference type="FunFam" id="1.20.1050.60:FF:000001">
    <property type="entry name" value="Putative alpha-1,2-mannosidase"/>
    <property type="match status" value="1"/>
</dbReference>
<evidence type="ECO:0000256" key="1">
    <source>
        <dbReference type="ARBA" id="ARBA00001913"/>
    </source>
</evidence>
<dbReference type="InterPro" id="IPR050883">
    <property type="entry name" value="PNGase"/>
</dbReference>
<dbReference type="PANTHER" id="PTHR12143:SF39">
    <property type="entry name" value="SECRETED PROTEIN"/>
    <property type="match status" value="1"/>
</dbReference>
<evidence type="ECO:0000256" key="4">
    <source>
        <dbReference type="SAM" id="SignalP"/>
    </source>
</evidence>
<dbReference type="InterPro" id="IPR041371">
    <property type="entry name" value="GH92_N"/>
</dbReference>
<reference evidence="7" key="1">
    <citation type="submission" date="2020-10" db="EMBL/GenBank/DDBJ databases">
        <authorList>
            <person name="Gilroy R."/>
        </authorList>
    </citation>
    <scope>NUCLEOTIDE SEQUENCE</scope>
    <source>
        <strain evidence="7">20514</strain>
    </source>
</reference>
<keyword evidence="7" id="KW-0378">Hydrolase</keyword>
<dbReference type="Proteomes" id="UP000810252">
    <property type="component" value="Unassembled WGS sequence"/>
</dbReference>
<feature type="chain" id="PRO_5039490855" evidence="4">
    <location>
        <begin position="23"/>
        <end position="762"/>
    </location>
</feature>
<dbReference type="EC" id="3.2.1.-" evidence="7"/>
<evidence type="ECO:0000313" key="7">
    <source>
        <dbReference type="EMBL" id="MBO8448546.1"/>
    </source>
</evidence>
<dbReference type="Gene3D" id="1.20.1050.60">
    <property type="entry name" value="alpha-1,2-mannosidase"/>
    <property type="match status" value="1"/>
</dbReference>
<dbReference type="Pfam" id="PF17678">
    <property type="entry name" value="Glyco_hydro_92N"/>
    <property type="match status" value="1"/>
</dbReference>
<evidence type="ECO:0000259" key="5">
    <source>
        <dbReference type="Pfam" id="PF07971"/>
    </source>
</evidence>
<dbReference type="Gene3D" id="1.20.1610.10">
    <property type="entry name" value="alpha-1,2-mannosidases domains"/>
    <property type="match status" value="1"/>
</dbReference>
<feature type="signal peptide" evidence="4">
    <location>
        <begin position="1"/>
        <end position="22"/>
    </location>
</feature>
<dbReference type="Pfam" id="PF07971">
    <property type="entry name" value="Glyco_hydro_92"/>
    <property type="match status" value="1"/>
</dbReference>
<dbReference type="Gene3D" id="3.30.2080.10">
    <property type="entry name" value="GH92 mannosidase domain"/>
    <property type="match status" value="1"/>
</dbReference>
<dbReference type="InterPro" id="IPR012939">
    <property type="entry name" value="Glyco_hydro_92"/>
</dbReference>
<proteinExistence type="predicted"/>
<gene>
    <name evidence="7" type="ORF">IAC29_04660</name>
</gene>
<evidence type="ECO:0000313" key="8">
    <source>
        <dbReference type="Proteomes" id="UP000810252"/>
    </source>
</evidence>
<evidence type="ECO:0000256" key="2">
    <source>
        <dbReference type="ARBA" id="ARBA00011245"/>
    </source>
</evidence>
<keyword evidence="7" id="KW-0326">Glycosidase</keyword>
<accession>A0A9D9HEL6</accession>
<sequence length="762" mass="85498">MKLKLPALAAAILLLSSVPSRLGGAPAPELCGQDDVLEYVNPFIGTANFGTTNPGAACPNGMMSVSPFNVMGSDLNTFDKDSRWWSTPYSHENRYFTGFSHVNLSGVGCPELGSLLTMPTAGPLQVDYRVYGSEYTEEVASPGYYSNLLTASGIRTEVTATARTSAERYTFPAGQGNILLNLGEGLTNESGAMVRRVSDTEIEGMKLLGTFCYNPQAVFPIYFVLRVSKTPRESGYWKRQRVMKGVEAEWTPDNGKYKIYTGYGRELAGDDIGYWFSFDTSEGEQIELQMGVSFVSISNARENLDAEQGGVFDFGKVRLEARAKWARDLSRIRVSGGSEDQKTVFYTALYHTLIHPNVLDDVNGEYPLMEDSGTGRVEEGRSRYTVFSLWDTYRNLHQLMTLVYPERQLDMVRSMVDIYREWGWMPKWELYGRETFTMEGDPAIPVIADTWLKGLRDFDIMTAYGAFLKSATTPGENNRMRPDIDPYIEKGYIPLGVYSADLSGDNSVSHALEYYVADNALSILADSLGCPQDAERFRKASLGYVHYYCPEYGTLRPLLADGSFYSPFDPRQGENFETAPGFHEGSAWNYTFYVPHDIQGLAGLMGGRKKFVEKLQSVFDEGLYDPANEPDIAYPYLFSYFPGEEWRTWKTVRELLDRYYRNSPDGIPGNDDTGTMSAWAVFSMMGFYPDCPGVPWYTLTEPVFDRVEISLVPEYSSGARSLVIEKMPQGKSRWTVSAGGKRIKGFRISHRDLVSSGRIIFR</sequence>
<dbReference type="GO" id="GO:0016798">
    <property type="term" value="F:hydrolase activity, acting on glycosyl bonds"/>
    <property type="evidence" value="ECO:0007669"/>
    <property type="project" value="UniProtKB-KW"/>
</dbReference>
<dbReference type="PANTHER" id="PTHR12143">
    <property type="entry name" value="PEPTIDE N-GLYCANASE PNGASE -RELATED"/>
    <property type="match status" value="1"/>
</dbReference>
<dbReference type="InterPro" id="IPR005887">
    <property type="entry name" value="GH92_a_mannosidase_put"/>
</dbReference>
<evidence type="ECO:0000259" key="6">
    <source>
        <dbReference type="Pfam" id="PF17678"/>
    </source>
</evidence>
<feature type="domain" description="Glycosyl hydrolase family 92" evidence="5">
    <location>
        <begin position="299"/>
        <end position="761"/>
    </location>
</feature>
<dbReference type="GO" id="GO:0030246">
    <property type="term" value="F:carbohydrate binding"/>
    <property type="evidence" value="ECO:0007669"/>
    <property type="project" value="InterPro"/>
</dbReference>
<comment type="subunit">
    <text evidence="2">Monomer.</text>
</comment>
<dbReference type="GO" id="GO:0005829">
    <property type="term" value="C:cytosol"/>
    <property type="evidence" value="ECO:0007669"/>
    <property type="project" value="TreeGrafter"/>
</dbReference>
<organism evidence="7 8">
    <name type="scientific">Candidatus Cryptobacteroides merdigallinarum</name>
    <dbReference type="NCBI Taxonomy" id="2840770"/>
    <lineage>
        <taxon>Bacteria</taxon>
        <taxon>Pseudomonadati</taxon>
        <taxon>Bacteroidota</taxon>
        <taxon>Bacteroidia</taxon>
        <taxon>Bacteroidales</taxon>
        <taxon>Candidatus Cryptobacteroides</taxon>
    </lineage>
</organism>
<comment type="cofactor">
    <cofactor evidence="1">
        <name>Ca(2+)</name>
        <dbReference type="ChEBI" id="CHEBI:29108"/>
    </cofactor>
</comment>
<dbReference type="GO" id="GO:0000224">
    <property type="term" value="F:peptide-N4-(N-acetyl-beta-glucosaminyl)asparagine amidase activity"/>
    <property type="evidence" value="ECO:0007669"/>
    <property type="project" value="TreeGrafter"/>
</dbReference>
<feature type="domain" description="Glycosyl hydrolase family 92 N-terminal" evidence="6">
    <location>
        <begin position="39"/>
        <end position="293"/>
    </location>
</feature>
<name>A0A9D9HEL6_9BACT</name>
<reference evidence="7" key="2">
    <citation type="journal article" date="2021" name="PeerJ">
        <title>Extensive microbial diversity within the chicken gut microbiome revealed by metagenomics and culture.</title>
        <authorList>
            <person name="Gilroy R."/>
            <person name="Ravi A."/>
            <person name="Getino M."/>
            <person name="Pursley I."/>
            <person name="Horton D.L."/>
            <person name="Alikhan N.F."/>
            <person name="Baker D."/>
            <person name="Gharbi K."/>
            <person name="Hall N."/>
            <person name="Watson M."/>
            <person name="Adriaenssens E.M."/>
            <person name="Foster-Nyarko E."/>
            <person name="Jarju S."/>
            <person name="Secka A."/>
            <person name="Antonio M."/>
            <person name="Oren A."/>
            <person name="Chaudhuri R.R."/>
            <person name="La Ragione R."/>
            <person name="Hildebrand F."/>
            <person name="Pallen M.J."/>
        </authorList>
    </citation>
    <scope>NUCLEOTIDE SEQUENCE</scope>
    <source>
        <strain evidence="7">20514</strain>
    </source>
</reference>
<dbReference type="SUPFAM" id="SSF48208">
    <property type="entry name" value="Six-hairpin glycosidases"/>
    <property type="match status" value="1"/>
</dbReference>